<evidence type="ECO:0000256" key="6">
    <source>
        <dbReference type="ARBA" id="ARBA00022692"/>
    </source>
</evidence>
<dbReference type="GO" id="GO:0005654">
    <property type="term" value="C:nucleoplasm"/>
    <property type="evidence" value="ECO:0007669"/>
    <property type="project" value="UniProtKB-ARBA"/>
</dbReference>
<organism evidence="14 15">
    <name type="scientific">Phocoena sinus</name>
    <name type="common">Vaquita</name>
    <dbReference type="NCBI Taxonomy" id="42100"/>
    <lineage>
        <taxon>Eukaryota</taxon>
        <taxon>Metazoa</taxon>
        <taxon>Chordata</taxon>
        <taxon>Craniata</taxon>
        <taxon>Vertebrata</taxon>
        <taxon>Euteleostomi</taxon>
        <taxon>Mammalia</taxon>
        <taxon>Eutheria</taxon>
        <taxon>Laurasiatheria</taxon>
        <taxon>Artiodactyla</taxon>
        <taxon>Whippomorpha</taxon>
        <taxon>Cetacea</taxon>
        <taxon>Odontoceti</taxon>
        <taxon>Phocoenidae</taxon>
        <taxon>Phocoena</taxon>
    </lineage>
</organism>
<dbReference type="FunFam" id="1.20.1070.10:FF:000501">
    <property type="entry name" value="Olfactory receptor"/>
    <property type="match status" value="1"/>
</dbReference>
<keyword evidence="10 12" id="KW-0472">Membrane</keyword>
<reference evidence="14" key="3">
    <citation type="submission" date="2025-09" db="UniProtKB">
        <authorList>
            <consortium name="Ensembl"/>
        </authorList>
    </citation>
    <scope>IDENTIFICATION</scope>
</reference>
<accession>A0A8C9E144</accession>
<feature type="transmembrane region" description="Helical" evidence="12">
    <location>
        <begin position="270"/>
        <end position="289"/>
    </location>
</feature>
<dbReference type="PROSITE" id="PS50262">
    <property type="entry name" value="G_PROTEIN_RECEP_F1_2"/>
    <property type="match status" value="1"/>
</dbReference>
<keyword evidence="8 12" id="KW-1133">Transmembrane helix</keyword>
<evidence type="ECO:0000313" key="14">
    <source>
        <dbReference type="Ensembl" id="ENSPSNP00000010117.1"/>
    </source>
</evidence>
<evidence type="ECO:0000256" key="2">
    <source>
        <dbReference type="ARBA" id="ARBA00003929"/>
    </source>
</evidence>
<evidence type="ECO:0000256" key="11">
    <source>
        <dbReference type="ARBA" id="ARBA00023224"/>
    </source>
</evidence>
<dbReference type="GeneTree" id="ENSGT01040000240406"/>
<evidence type="ECO:0000256" key="12">
    <source>
        <dbReference type="SAM" id="Phobius"/>
    </source>
</evidence>
<reference evidence="14" key="2">
    <citation type="submission" date="2025-08" db="UniProtKB">
        <authorList>
            <consortium name="Ensembl"/>
        </authorList>
    </citation>
    <scope>IDENTIFICATION</scope>
</reference>
<feature type="transmembrane region" description="Helical" evidence="12">
    <location>
        <begin position="229"/>
        <end position="250"/>
    </location>
</feature>
<dbReference type="PRINTS" id="PR00245">
    <property type="entry name" value="OLFACTORYR"/>
</dbReference>
<dbReference type="Gene3D" id="1.20.1070.10">
    <property type="entry name" value="Rhodopsin 7-helix transmembrane proteins"/>
    <property type="match status" value="1"/>
</dbReference>
<evidence type="ECO:0000256" key="8">
    <source>
        <dbReference type="ARBA" id="ARBA00022989"/>
    </source>
</evidence>
<evidence type="ECO:0000256" key="10">
    <source>
        <dbReference type="ARBA" id="ARBA00023136"/>
    </source>
</evidence>
<dbReference type="InterPro" id="IPR000276">
    <property type="entry name" value="GPCR_Rhodpsn"/>
</dbReference>
<reference evidence="14" key="1">
    <citation type="submission" date="2019-08" db="EMBL/GenBank/DDBJ databases">
        <title>Phocoena sinus (Vaquita) genome, mPhoSin1, primary haplotype.</title>
        <authorList>
            <person name="Morin P."/>
            <person name="Mountcastle J."/>
            <person name="Fungtammasan C."/>
            <person name="Rhie A."/>
            <person name="Rojas-Bracho L."/>
            <person name="Smith C.R."/>
            <person name="Taylor B.L."/>
            <person name="Gulland F.M.D."/>
            <person name="Musser W."/>
            <person name="Houck M."/>
            <person name="Haase B."/>
            <person name="Paez S."/>
            <person name="Howe K."/>
            <person name="Torrance J."/>
            <person name="Formenti G."/>
            <person name="Phillippy A."/>
            <person name="Ryder O."/>
            <person name="Jarvis E.D."/>
            <person name="Fedrigo O."/>
        </authorList>
    </citation>
    <scope>NUCLEOTIDE SEQUENCE [LARGE SCALE GENOMIC DNA]</scope>
</reference>
<keyword evidence="6 12" id="KW-0812">Transmembrane</keyword>
<keyword evidence="7" id="KW-0552">Olfaction</keyword>
<dbReference type="AlphaFoldDB" id="A0A8C9E144"/>
<keyword evidence="9" id="KW-0297">G-protein coupled receptor</keyword>
<dbReference type="Ensembl" id="ENSPSNT00000011446.1">
    <property type="protein sequence ID" value="ENSPSNP00000010117.1"/>
    <property type="gene ID" value="ENSPSNG00000007234.1"/>
</dbReference>
<feature type="transmembrane region" description="Helical" evidence="12">
    <location>
        <begin position="131"/>
        <end position="149"/>
    </location>
</feature>
<evidence type="ECO:0000313" key="15">
    <source>
        <dbReference type="Proteomes" id="UP000694554"/>
    </source>
</evidence>
<dbReference type="SUPFAM" id="SSF81321">
    <property type="entry name" value="Family A G protein-coupled receptor-like"/>
    <property type="match status" value="1"/>
</dbReference>
<keyword evidence="5" id="KW-0716">Sensory transduction</keyword>
<evidence type="ECO:0000256" key="1">
    <source>
        <dbReference type="ARBA" id="ARBA00002936"/>
    </source>
</evidence>
<evidence type="ECO:0000256" key="9">
    <source>
        <dbReference type="ARBA" id="ARBA00023040"/>
    </source>
</evidence>
<dbReference type="Proteomes" id="UP000694554">
    <property type="component" value="Chromosome 6"/>
</dbReference>
<feature type="transmembrane region" description="Helical" evidence="12">
    <location>
        <begin position="196"/>
        <end position="217"/>
    </location>
</feature>
<evidence type="ECO:0000256" key="7">
    <source>
        <dbReference type="ARBA" id="ARBA00022725"/>
    </source>
</evidence>
<feature type="domain" description="G-protein coupled receptors family 1 profile" evidence="13">
    <location>
        <begin position="31"/>
        <end position="287"/>
    </location>
</feature>
<dbReference type="InterPro" id="IPR017452">
    <property type="entry name" value="GPCR_Rhodpsn_7TM"/>
</dbReference>
<name>A0A8C9E144_PHOSS</name>
<evidence type="ECO:0000256" key="4">
    <source>
        <dbReference type="ARBA" id="ARBA00022475"/>
    </source>
</evidence>
<feature type="transmembrane region" description="Helical" evidence="12">
    <location>
        <begin position="32"/>
        <end position="55"/>
    </location>
</feature>
<comment type="function">
    <text evidence="1">Odorant receptor.</text>
</comment>
<sequence length="311" mass="34062">SSVENINMGKTNQSSVTEFVLLGLSGYPELEAIYFLLVLFMYLVILLGNGVIIIVNLSFLDICYTSSSIPLFLSRFLASKKTISFSGCGVQMFLSFAMGATECVLLSMMAFDCYVAICNPLRYPVIMSKNLYVPVAAGSWIAGGVNSVLQISLAMQLPFCGDNVINHFTCEILSVLKLACADISINVISMVVANTIFLLVPLLFIFVSYVFILPTILRIPSAEGRHKAFSTCSAHLTVVIIFYGTILFTYAKLKAKDFSGADKVQVTGKIISLFYGVVTPMLNPLIYSLRNKDVKAALKNVLCRKCSSEEM</sequence>
<keyword evidence="9" id="KW-0675">Receptor</keyword>
<proteinExistence type="predicted"/>
<evidence type="ECO:0000259" key="13">
    <source>
        <dbReference type="PROSITE" id="PS50262"/>
    </source>
</evidence>
<dbReference type="PRINTS" id="PR00237">
    <property type="entry name" value="GPCRRHODOPSN"/>
</dbReference>
<comment type="function">
    <text evidence="2">Putative odorant or sperm cell receptor.</text>
</comment>
<dbReference type="PANTHER" id="PTHR26453">
    <property type="entry name" value="OLFACTORY RECEPTOR"/>
    <property type="match status" value="1"/>
</dbReference>
<comment type="subcellular location">
    <subcellularLocation>
        <location evidence="3">Cell membrane</location>
        <topology evidence="3">Multi-pass membrane protein</topology>
    </subcellularLocation>
</comment>
<dbReference type="InterPro" id="IPR000725">
    <property type="entry name" value="Olfact_rcpt"/>
</dbReference>
<evidence type="ECO:0000256" key="5">
    <source>
        <dbReference type="ARBA" id="ARBA00022606"/>
    </source>
</evidence>
<keyword evidence="15" id="KW-1185">Reference proteome</keyword>
<dbReference type="GO" id="GO:0005886">
    <property type="term" value="C:plasma membrane"/>
    <property type="evidence" value="ECO:0007669"/>
    <property type="project" value="UniProtKB-SubCell"/>
</dbReference>
<protein>
    <recommendedName>
        <fullName evidence="13">G-protein coupled receptors family 1 profile domain-containing protein</fullName>
    </recommendedName>
</protein>
<dbReference type="GO" id="GO:0004984">
    <property type="term" value="F:olfactory receptor activity"/>
    <property type="evidence" value="ECO:0007669"/>
    <property type="project" value="InterPro"/>
</dbReference>
<dbReference type="GO" id="GO:0004930">
    <property type="term" value="F:G protein-coupled receptor activity"/>
    <property type="evidence" value="ECO:0007669"/>
    <property type="project" value="UniProtKB-KW"/>
</dbReference>
<dbReference type="Pfam" id="PF13853">
    <property type="entry name" value="7tm_4"/>
    <property type="match status" value="1"/>
</dbReference>
<keyword evidence="11" id="KW-0807">Transducer</keyword>
<feature type="transmembrane region" description="Helical" evidence="12">
    <location>
        <begin position="90"/>
        <end position="111"/>
    </location>
</feature>
<keyword evidence="4" id="KW-1003">Cell membrane</keyword>
<evidence type="ECO:0000256" key="3">
    <source>
        <dbReference type="ARBA" id="ARBA00004651"/>
    </source>
</evidence>